<dbReference type="Proteomes" id="UP000278627">
    <property type="component" value="Unassembled WGS sequence"/>
</dbReference>
<evidence type="ECO:0000313" key="6">
    <source>
        <dbReference type="WBParaSite" id="BPAG_0000318801-mRNA-1"/>
    </source>
</evidence>
<reference evidence="6" key="1">
    <citation type="submission" date="2017-02" db="UniProtKB">
        <authorList>
            <consortium name="WormBaseParasite"/>
        </authorList>
    </citation>
    <scope>IDENTIFICATION</scope>
</reference>
<organism evidence="6">
    <name type="scientific">Brugia pahangi</name>
    <name type="common">Filarial nematode worm</name>
    <dbReference type="NCBI Taxonomy" id="6280"/>
    <lineage>
        <taxon>Eukaryota</taxon>
        <taxon>Metazoa</taxon>
        <taxon>Ecdysozoa</taxon>
        <taxon>Nematoda</taxon>
        <taxon>Chromadorea</taxon>
        <taxon>Rhabditida</taxon>
        <taxon>Spirurina</taxon>
        <taxon>Spiruromorpha</taxon>
        <taxon>Filarioidea</taxon>
        <taxon>Onchocercidae</taxon>
        <taxon>Brugia</taxon>
    </lineage>
</organism>
<evidence type="ECO:0000313" key="5">
    <source>
        <dbReference type="Proteomes" id="UP000278627"/>
    </source>
</evidence>
<evidence type="ECO:0000313" key="4">
    <source>
        <dbReference type="EMBL" id="VDN84344.1"/>
    </source>
</evidence>
<dbReference type="InterPro" id="IPR009829">
    <property type="entry name" value="SKA1"/>
</dbReference>
<evidence type="ECO:0000256" key="3">
    <source>
        <dbReference type="SAM" id="Coils"/>
    </source>
</evidence>
<dbReference type="InterPro" id="IPR042031">
    <property type="entry name" value="SKA1_MBD_sf"/>
</dbReference>
<dbReference type="Gene3D" id="1.10.10.1890">
    <property type="entry name" value="Ska1 microtubule binding domain-like"/>
    <property type="match status" value="1"/>
</dbReference>
<evidence type="ECO:0000256" key="2">
    <source>
        <dbReference type="ARBA" id="ARBA00047202"/>
    </source>
</evidence>
<dbReference type="Pfam" id="PF07160">
    <property type="entry name" value="SKA1"/>
    <property type="match status" value="1"/>
</dbReference>
<sequence>MLRSMVEVAREEFLKQSCCKVERYCNSMLQFGASDTDINRVVGGLIEKNKELANLLHDIELLEEKLKRLKEADMEQKLLHFKELGGVLDEDSPKENASYECDSDSALKLEQIPWSNNQRHSKRQRHSLLVSQLKKSLRLVETGEFILIPSKTRGRIGRIELNQLVKKIDEIFTDKYLSQKRLPLALKNAKKQECEKLKGRWYITLNEILVRLTSKEKICWKYALPCLIHLKRLEELRVDDNNVFIAAVLS</sequence>
<proteinExistence type="predicted"/>
<protein>
    <recommendedName>
        <fullName evidence="1">SKA complex subunit 1</fullName>
    </recommendedName>
    <alternativeName>
        <fullName evidence="2">Spindle and kinetochore-associated protein 1</fullName>
    </alternativeName>
</protein>
<dbReference type="GO" id="GO:0008017">
    <property type="term" value="F:microtubule binding"/>
    <property type="evidence" value="ECO:0007669"/>
    <property type="project" value="InterPro"/>
</dbReference>
<accession>A0A0N4T4Q8</accession>
<dbReference type="GO" id="GO:0007059">
    <property type="term" value="P:chromosome segregation"/>
    <property type="evidence" value="ECO:0007669"/>
    <property type="project" value="InterPro"/>
</dbReference>
<keyword evidence="5" id="KW-1185">Reference proteome</keyword>
<evidence type="ECO:0000256" key="1">
    <source>
        <dbReference type="ARBA" id="ARBA00047182"/>
    </source>
</evidence>
<dbReference type="EMBL" id="UZAD01000760">
    <property type="protein sequence ID" value="VDN84344.1"/>
    <property type="molecule type" value="Genomic_DNA"/>
</dbReference>
<gene>
    <name evidence="4" type="ORF">BPAG_LOCUS3158</name>
</gene>
<feature type="coiled-coil region" evidence="3">
    <location>
        <begin position="45"/>
        <end position="79"/>
    </location>
</feature>
<keyword evidence="3" id="KW-0175">Coiled coil</keyword>
<dbReference type="GO" id="GO:0051301">
    <property type="term" value="P:cell division"/>
    <property type="evidence" value="ECO:0007669"/>
    <property type="project" value="InterPro"/>
</dbReference>
<name>A0A0N4T4Q8_BRUPA</name>
<dbReference type="AlphaFoldDB" id="A0A0N4T4Q8"/>
<dbReference type="STRING" id="6280.A0A0N4T4Q8"/>
<reference evidence="4 5" key="2">
    <citation type="submission" date="2018-11" db="EMBL/GenBank/DDBJ databases">
        <authorList>
            <consortium name="Pathogen Informatics"/>
        </authorList>
    </citation>
    <scope>NUCLEOTIDE SEQUENCE [LARGE SCALE GENOMIC DNA]</scope>
</reference>
<dbReference type="WBParaSite" id="BPAG_0000318801-mRNA-1">
    <property type="protein sequence ID" value="BPAG_0000318801-mRNA-1"/>
    <property type="gene ID" value="BPAG_0000318801"/>
</dbReference>